<sequence length="78" mass="8344">MTLLVRRWCSLRQPFGVTSATAPSSSRHPSPTFVSAFVGRNPSLPSSLSSSRSPSSYLELELCANIVQAGKKVATCCQ</sequence>
<keyword evidence="2" id="KW-1185">Reference proteome</keyword>
<dbReference type="EMBL" id="JASCZI010122905">
    <property type="protein sequence ID" value="MED6164881.1"/>
    <property type="molecule type" value="Genomic_DNA"/>
</dbReference>
<comment type="caution">
    <text evidence="1">The sequence shown here is derived from an EMBL/GenBank/DDBJ whole genome shotgun (WGS) entry which is preliminary data.</text>
</comment>
<protein>
    <submittedName>
        <fullName evidence="1">Uncharacterized protein</fullName>
    </submittedName>
</protein>
<accession>A0ABU6UU92</accession>
<evidence type="ECO:0000313" key="1">
    <source>
        <dbReference type="EMBL" id="MED6164881.1"/>
    </source>
</evidence>
<gene>
    <name evidence="1" type="ORF">PIB30_094332</name>
</gene>
<organism evidence="1 2">
    <name type="scientific">Stylosanthes scabra</name>
    <dbReference type="NCBI Taxonomy" id="79078"/>
    <lineage>
        <taxon>Eukaryota</taxon>
        <taxon>Viridiplantae</taxon>
        <taxon>Streptophyta</taxon>
        <taxon>Embryophyta</taxon>
        <taxon>Tracheophyta</taxon>
        <taxon>Spermatophyta</taxon>
        <taxon>Magnoliopsida</taxon>
        <taxon>eudicotyledons</taxon>
        <taxon>Gunneridae</taxon>
        <taxon>Pentapetalae</taxon>
        <taxon>rosids</taxon>
        <taxon>fabids</taxon>
        <taxon>Fabales</taxon>
        <taxon>Fabaceae</taxon>
        <taxon>Papilionoideae</taxon>
        <taxon>50 kb inversion clade</taxon>
        <taxon>dalbergioids sensu lato</taxon>
        <taxon>Dalbergieae</taxon>
        <taxon>Pterocarpus clade</taxon>
        <taxon>Stylosanthes</taxon>
    </lineage>
</organism>
<reference evidence="1 2" key="1">
    <citation type="journal article" date="2023" name="Plants (Basel)">
        <title>Bridging the Gap: Combining Genomics and Transcriptomics Approaches to Understand Stylosanthes scabra, an Orphan Legume from the Brazilian Caatinga.</title>
        <authorList>
            <person name="Ferreira-Neto J.R.C."/>
            <person name="da Silva M.D."/>
            <person name="Binneck E."/>
            <person name="de Melo N.F."/>
            <person name="da Silva R.H."/>
            <person name="de Melo A.L.T.M."/>
            <person name="Pandolfi V."/>
            <person name="Bustamante F.O."/>
            <person name="Brasileiro-Vidal A.C."/>
            <person name="Benko-Iseppon A.M."/>
        </authorList>
    </citation>
    <scope>NUCLEOTIDE SEQUENCE [LARGE SCALE GENOMIC DNA]</scope>
    <source>
        <tissue evidence="1">Leaves</tissue>
    </source>
</reference>
<evidence type="ECO:0000313" key="2">
    <source>
        <dbReference type="Proteomes" id="UP001341840"/>
    </source>
</evidence>
<name>A0ABU6UU92_9FABA</name>
<proteinExistence type="predicted"/>
<dbReference type="Proteomes" id="UP001341840">
    <property type="component" value="Unassembled WGS sequence"/>
</dbReference>